<dbReference type="SMART" id="SM01266">
    <property type="entry name" value="Mac"/>
    <property type="match status" value="1"/>
</dbReference>
<dbReference type="PANTHER" id="PTHR43017">
    <property type="entry name" value="GALACTOSIDE O-ACETYLTRANSFERASE"/>
    <property type="match status" value="1"/>
</dbReference>
<keyword evidence="3" id="KW-0677">Repeat</keyword>
<dbReference type="InterPro" id="IPR001451">
    <property type="entry name" value="Hexapep"/>
</dbReference>
<dbReference type="Pfam" id="PF00132">
    <property type="entry name" value="Hexapep"/>
    <property type="match status" value="1"/>
</dbReference>
<organism evidence="7 8">
    <name type="scientific">Clostridium butyricum</name>
    <dbReference type="NCBI Taxonomy" id="1492"/>
    <lineage>
        <taxon>Bacteria</taxon>
        <taxon>Bacillati</taxon>
        <taxon>Bacillota</taxon>
        <taxon>Clostridia</taxon>
        <taxon>Eubacteriales</taxon>
        <taxon>Clostridiaceae</taxon>
        <taxon>Clostridium</taxon>
    </lineage>
</organism>
<keyword evidence="2 5" id="KW-0808">Transferase</keyword>
<evidence type="ECO:0000256" key="2">
    <source>
        <dbReference type="ARBA" id="ARBA00022679"/>
    </source>
</evidence>
<dbReference type="PANTHER" id="PTHR43017:SF1">
    <property type="entry name" value="ACETYLTRANSFERASE YJL218W-RELATED"/>
    <property type="match status" value="1"/>
</dbReference>
<evidence type="ECO:0000259" key="6">
    <source>
        <dbReference type="SMART" id="SM01266"/>
    </source>
</evidence>
<reference evidence="7 8" key="1">
    <citation type="submission" date="2016-01" db="EMBL/GenBank/DDBJ databases">
        <title>Characterization of the Clostridium difficile lineages that are prevalent in Hong Kong and China.</title>
        <authorList>
            <person name="Kwok J.S.-L."/>
            <person name="Lam W.-Y."/>
            <person name="Ip M."/>
            <person name="Chan T.-F."/>
            <person name="Hawkey P.M."/>
            <person name="Tsui S.K.-W."/>
        </authorList>
    </citation>
    <scope>NUCLEOTIDE SEQUENCE [LARGE SCALE GENOMIC DNA]</scope>
    <source>
        <strain evidence="7 8">300064</strain>
    </source>
</reference>
<gene>
    <name evidence="7" type="primary">lacA</name>
    <name evidence="7" type="ORF">AWN73_06015</name>
</gene>
<protein>
    <recommendedName>
        <fullName evidence="5">Acetyltransferase</fullName>
        <ecNumber evidence="5">2.3.1.-</ecNumber>
    </recommendedName>
</protein>
<evidence type="ECO:0000256" key="4">
    <source>
        <dbReference type="ARBA" id="ARBA00023315"/>
    </source>
</evidence>
<proteinExistence type="inferred from homology"/>
<dbReference type="EMBL" id="LRDH01000162">
    <property type="protein sequence ID" value="PPV12087.1"/>
    <property type="molecule type" value="Genomic_DNA"/>
</dbReference>
<evidence type="ECO:0000256" key="3">
    <source>
        <dbReference type="ARBA" id="ARBA00022737"/>
    </source>
</evidence>
<dbReference type="AlphaFoldDB" id="A0A2S7F5F7"/>
<dbReference type="InterPro" id="IPR039369">
    <property type="entry name" value="LacA-like"/>
</dbReference>
<dbReference type="EC" id="2.3.1.-" evidence="5"/>
<dbReference type="Proteomes" id="UP000238081">
    <property type="component" value="Unassembled WGS sequence"/>
</dbReference>
<dbReference type="InterPro" id="IPR024688">
    <property type="entry name" value="Mac_dom"/>
</dbReference>
<sequence>MIMTLEEKMKKGLIWTDTEEYLKEQKHAKKLVFKFNNLGPDKIDERKELIHEIFGSVGNEVWIEPRITLARGKTISIGDRTYINANVTFVDDYKIDIGSDVLIAPNVTMVTTGHPVHNEMRQYGEMFSFPIKICNKVWIGANVVIMPGVTIGKNSVIGAGSIVTKDIPENVIAYGNPCKVAREITERDKEFYYKDKRF</sequence>
<dbReference type="SUPFAM" id="SSF51161">
    <property type="entry name" value="Trimeric LpxA-like enzymes"/>
    <property type="match status" value="1"/>
</dbReference>
<dbReference type="InterPro" id="IPR018357">
    <property type="entry name" value="Hexapep_transf_CS"/>
</dbReference>
<name>A0A2S7F5F7_CLOBU</name>
<dbReference type="Pfam" id="PF12464">
    <property type="entry name" value="Mac"/>
    <property type="match status" value="1"/>
</dbReference>
<keyword evidence="4 5" id="KW-0012">Acyltransferase</keyword>
<dbReference type="CDD" id="cd03357">
    <property type="entry name" value="LbH_MAT_GAT"/>
    <property type="match status" value="1"/>
</dbReference>
<evidence type="ECO:0000313" key="8">
    <source>
        <dbReference type="Proteomes" id="UP000238081"/>
    </source>
</evidence>
<accession>A0A2S7F5F7</accession>
<dbReference type="FunFam" id="2.160.10.10:FF:000025">
    <property type="entry name" value="Hexapeptide-repeat containing-acetyltransferase"/>
    <property type="match status" value="1"/>
</dbReference>
<evidence type="ECO:0000256" key="5">
    <source>
        <dbReference type="RuleBase" id="RU367021"/>
    </source>
</evidence>
<dbReference type="PROSITE" id="PS00101">
    <property type="entry name" value="HEXAPEP_TRANSFERASES"/>
    <property type="match status" value="1"/>
</dbReference>
<comment type="similarity">
    <text evidence="1 5">Belongs to the transferase hexapeptide repeat family.</text>
</comment>
<evidence type="ECO:0000313" key="7">
    <source>
        <dbReference type="EMBL" id="PPV12087.1"/>
    </source>
</evidence>
<dbReference type="GO" id="GO:0008870">
    <property type="term" value="F:galactoside O-acetyltransferase activity"/>
    <property type="evidence" value="ECO:0007669"/>
    <property type="project" value="TreeGrafter"/>
</dbReference>
<dbReference type="InterPro" id="IPR011004">
    <property type="entry name" value="Trimer_LpxA-like_sf"/>
</dbReference>
<evidence type="ECO:0000256" key="1">
    <source>
        <dbReference type="ARBA" id="ARBA00007274"/>
    </source>
</evidence>
<feature type="domain" description="Maltose/galactoside acetyltransferase" evidence="6">
    <location>
        <begin position="6"/>
        <end position="59"/>
    </location>
</feature>
<dbReference type="Gene3D" id="2.160.10.10">
    <property type="entry name" value="Hexapeptide repeat proteins"/>
    <property type="match status" value="1"/>
</dbReference>
<comment type="caution">
    <text evidence="7">The sequence shown here is derived from an EMBL/GenBank/DDBJ whole genome shotgun (WGS) entry which is preliminary data.</text>
</comment>